<dbReference type="InterPro" id="IPR000626">
    <property type="entry name" value="Ubiquitin-like_dom"/>
</dbReference>
<dbReference type="SUPFAM" id="SSF54236">
    <property type="entry name" value="Ubiquitin-like"/>
    <property type="match status" value="1"/>
</dbReference>
<dbReference type="Pfam" id="PF00240">
    <property type="entry name" value="ubiquitin"/>
    <property type="match status" value="1"/>
</dbReference>
<name>A0AAV6FD25_9TELE</name>
<organism evidence="2 3">
    <name type="scientific">Alosa alosa</name>
    <name type="common">allis shad</name>
    <dbReference type="NCBI Taxonomy" id="278164"/>
    <lineage>
        <taxon>Eukaryota</taxon>
        <taxon>Metazoa</taxon>
        <taxon>Chordata</taxon>
        <taxon>Craniata</taxon>
        <taxon>Vertebrata</taxon>
        <taxon>Euteleostomi</taxon>
        <taxon>Actinopterygii</taxon>
        <taxon>Neopterygii</taxon>
        <taxon>Teleostei</taxon>
        <taxon>Clupei</taxon>
        <taxon>Clupeiformes</taxon>
        <taxon>Clupeoidei</taxon>
        <taxon>Clupeidae</taxon>
        <taxon>Alosa</taxon>
    </lineage>
</organism>
<dbReference type="EMBL" id="JADWDJ010000024">
    <property type="protein sequence ID" value="KAG5260673.1"/>
    <property type="molecule type" value="Genomic_DNA"/>
</dbReference>
<dbReference type="Proteomes" id="UP000823561">
    <property type="component" value="Chromosome 24"/>
</dbReference>
<keyword evidence="3" id="KW-1185">Reference proteome</keyword>
<reference evidence="2" key="1">
    <citation type="submission" date="2020-10" db="EMBL/GenBank/DDBJ databases">
        <title>Chromosome-scale genome assembly of the Allis shad, Alosa alosa.</title>
        <authorList>
            <person name="Margot Z."/>
            <person name="Christophe K."/>
            <person name="Cabau C."/>
            <person name="Louis A."/>
            <person name="Berthelot C."/>
            <person name="Parey E."/>
            <person name="Roest Crollius H."/>
            <person name="Montfort J."/>
            <person name="Robinson-Rechavi M."/>
            <person name="Bucao C."/>
            <person name="Bouchez O."/>
            <person name="Gislard M."/>
            <person name="Lluch J."/>
            <person name="Milhes M."/>
            <person name="Lampietro C."/>
            <person name="Lopez Roques C."/>
            <person name="Donnadieu C."/>
            <person name="Braasch I."/>
            <person name="Desvignes T."/>
            <person name="Postlethwait J."/>
            <person name="Bobe J."/>
            <person name="Guiguen Y."/>
        </authorList>
    </citation>
    <scope>NUCLEOTIDE SEQUENCE</scope>
    <source>
        <strain evidence="2">M-15738</strain>
        <tissue evidence="2">Blood</tissue>
    </source>
</reference>
<protein>
    <recommendedName>
        <fullName evidence="1">Ubiquitin-like domain-containing protein</fullName>
    </recommendedName>
</protein>
<evidence type="ECO:0000313" key="2">
    <source>
        <dbReference type="EMBL" id="KAG5260673.1"/>
    </source>
</evidence>
<proteinExistence type="predicted"/>
<evidence type="ECO:0000259" key="1">
    <source>
        <dbReference type="PROSITE" id="PS50053"/>
    </source>
</evidence>
<dbReference type="PRINTS" id="PR00348">
    <property type="entry name" value="UBIQUITIN"/>
</dbReference>
<evidence type="ECO:0000313" key="3">
    <source>
        <dbReference type="Proteomes" id="UP000823561"/>
    </source>
</evidence>
<dbReference type="Gene3D" id="3.10.20.90">
    <property type="entry name" value="Phosphatidylinositol 3-kinase Catalytic Subunit, Chain A, domain 1"/>
    <property type="match status" value="1"/>
</dbReference>
<sequence length="101" mass="11417">MGKIYQLTVVGIQGEKKTVDVATTEEDFNNTTILVFKKKLIEKLPGNIDPSELRVLYAAKQLEDNDKLSDHGIKDKSTLMLVLRLHGGWTHIYALTMKSQM</sequence>
<gene>
    <name evidence="2" type="ORF">AALO_G00295160</name>
</gene>
<dbReference type="AlphaFoldDB" id="A0AAV6FD25"/>
<accession>A0AAV6FD25</accession>
<comment type="caution">
    <text evidence="2">The sequence shown here is derived from an EMBL/GenBank/DDBJ whole genome shotgun (WGS) entry which is preliminary data.</text>
</comment>
<dbReference type="InterPro" id="IPR019956">
    <property type="entry name" value="Ubiquitin_dom"/>
</dbReference>
<dbReference type="SMART" id="SM00213">
    <property type="entry name" value="UBQ"/>
    <property type="match status" value="1"/>
</dbReference>
<feature type="domain" description="Ubiquitin-like" evidence="1">
    <location>
        <begin position="5"/>
        <end position="88"/>
    </location>
</feature>
<dbReference type="InterPro" id="IPR029071">
    <property type="entry name" value="Ubiquitin-like_domsf"/>
</dbReference>
<dbReference type="PROSITE" id="PS50053">
    <property type="entry name" value="UBIQUITIN_2"/>
    <property type="match status" value="1"/>
</dbReference>